<name>A0A815HAI7_9BILA</name>
<keyword evidence="5" id="KW-1015">Disulfide bond</keyword>
<comment type="similarity">
    <text evidence="2 9">Belongs to the glycosyl hydrolase 31 family.</text>
</comment>
<dbReference type="Pfam" id="PF01055">
    <property type="entry name" value="Glyco_hydro_31_2nd"/>
    <property type="match status" value="1"/>
</dbReference>
<evidence type="ECO:0000256" key="1">
    <source>
        <dbReference type="ARBA" id="ARBA00004370"/>
    </source>
</evidence>
<dbReference type="Pfam" id="PF00088">
    <property type="entry name" value="Trefoil"/>
    <property type="match status" value="1"/>
</dbReference>
<dbReference type="GO" id="GO:0005975">
    <property type="term" value="P:carbohydrate metabolic process"/>
    <property type="evidence" value="ECO:0007669"/>
    <property type="project" value="InterPro"/>
</dbReference>
<feature type="domain" description="Glycosyl hydrolase family 31 C-terminal" evidence="13">
    <location>
        <begin position="653"/>
        <end position="747"/>
    </location>
</feature>
<dbReference type="OrthoDB" id="1334205at2759"/>
<dbReference type="InterPro" id="IPR017853">
    <property type="entry name" value="GH"/>
</dbReference>
<dbReference type="GO" id="GO:0004558">
    <property type="term" value="F:alpha-1,4-glucosidase activity"/>
    <property type="evidence" value="ECO:0007669"/>
    <property type="project" value="TreeGrafter"/>
</dbReference>
<evidence type="ECO:0000256" key="5">
    <source>
        <dbReference type="ARBA" id="ARBA00023157"/>
    </source>
</evidence>
<dbReference type="PANTHER" id="PTHR22762">
    <property type="entry name" value="ALPHA-GLUCOSIDASE"/>
    <property type="match status" value="1"/>
</dbReference>
<evidence type="ECO:0000256" key="2">
    <source>
        <dbReference type="ARBA" id="ARBA00007806"/>
    </source>
</evidence>
<dbReference type="PROSITE" id="PS00129">
    <property type="entry name" value="GLYCOSYL_HYDROL_F31_1"/>
    <property type="match status" value="1"/>
</dbReference>
<dbReference type="EMBL" id="CAJOBC010064593">
    <property type="protein sequence ID" value="CAF4221605.1"/>
    <property type="molecule type" value="Genomic_DNA"/>
</dbReference>
<feature type="domain" description="Glycoside hydrolase family 31 TIM barrel" evidence="11">
    <location>
        <begin position="301"/>
        <end position="645"/>
    </location>
</feature>
<evidence type="ECO:0000256" key="7">
    <source>
        <dbReference type="ARBA" id="ARBA00023295"/>
    </source>
</evidence>
<dbReference type="Gene3D" id="3.20.20.80">
    <property type="entry name" value="Glycosidases"/>
    <property type="match status" value="1"/>
</dbReference>
<keyword evidence="7 9" id="KW-0326">Glycosidase</keyword>
<evidence type="ECO:0000256" key="9">
    <source>
        <dbReference type="RuleBase" id="RU361185"/>
    </source>
</evidence>
<accession>A0A815HAI7</accession>
<dbReference type="InterPro" id="IPR011013">
    <property type="entry name" value="Gal_mutarotase_sf_dom"/>
</dbReference>
<dbReference type="CDD" id="cd06602">
    <property type="entry name" value="GH31_MGAM_SI_GAA"/>
    <property type="match status" value="1"/>
</dbReference>
<dbReference type="GO" id="GO:0030246">
    <property type="term" value="F:carbohydrate binding"/>
    <property type="evidence" value="ECO:0007669"/>
    <property type="project" value="InterPro"/>
</dbReference>
<dbReference type="SUPFAM" id="SSF51445">
    <property type="entry name" value="(Trans)glycosidases"/>
    <property type="match status" value="1"/>
</dbReference>
<comment type="caution">
    <text evidence="14">The sequence shown here is derived from an EMBL/GenBank/DDBJ whole genome shotgun (WGS) entry which is preliminary data.</text>
</comment>
<dbReference type="EMBL" id="CAJNOQ010014928">
    <property type="protein sequence ID" value="CAF1351413.1"/>
    <property type="molecule type" value="Genomic_DNA"/>
</dbReference>
<protein>
    <recommendedName>
        <fullName evidence="8">Maltase</fullName>
    </recommendedName>
</protein>
<evidence type="ECO:0000313" key="16">
    <source>
        <dbReference type="Proteomes" id="UP000663829"/>
    </source>
</evidence>
<dbReference type="Pfam" id="PF13802">
    <property type="entry name" value="Gal_mutarotas_2"/>
    <property type="match status" value="1"/>
</dbReference>
<evidence type="ECO:0000256" key="3">
    <source>
        <dbReference type="ARBA" id="ARBA00022801"/>
    </source>
</evidence>
<dbReference type="InterPro" id="IPR044913">
    <property type="entry name" value="P_trefoil_dom_sf"/>
</dbReference>
<comment type="subcellular location">
    <subcellularLocation>
        <location evidence="1">Membrane</location>
    </subcellularLocation>
</comment>
<evidence type="ECO:0000259" key="11">
    <source>
        <dbReference type="Pfam" id="PF01055"/>
    </source>
</evidence>
<evidence type="ECO:0000259" key="10">
    <source>
        <dbReference type="Pfam" id="PF00088"/>
    </source>
</evidence>
<keyword evidence="16" id="KW-1185">Reference proteome</keyword>
<sequence>MHVINFISLCLDPDANKCHARGCTWDTEIPTNMPVCYIPKWKGGYELVGHEKITQWDIQYKLRRLSKKPIKNVPFSEELDFSLFGNDIDNLKLKITTSGMNIIRLKILDDDRERYEVPIPIKWYPSNVEQQQQQQKIKFRLTKTKYNQIGFQIVRVDTKALLFDTSYFAEGFIYDDKYLQFMTTIPSKNIYGMGENTHSSFQHNLNSNMRYGIFARDQRPIGLNENLYGTHPFYMVIENDGNAFGVFIFNSNAQDYKFSLFERDKSMLTYRTIGGILDLFFFAGPTPEDVVQQYQQVIGTPYIPPYWGLGFQLGRYGYNTLDNMRAAMNRTLSNKIPLDVMNDCFDNNLDFTWDHTRFKNLPEFINSLHEQGMKFITILDPAIDSEKENYSTFLEGQKKDIWIKWPKNKNIQFNETEWWKTEILNYHQKLKFDGLWIDMNEPSNFDTSKDHSWNWPFREDWNCPVDEWDDPIYKTAIKGDRLSDKTLCMIVEQSNGSHIFRHYDVHTLYGWSQTLATLPAAQATENKRSVVISRSTFPTSGKYGGHWLGDNSAKWSHVKYNIIGMLEFNLFGIPYIGADICGYYGNASEQLCQRWMQEGAFNPFFRNHNGGFIDQDPGSWSPPVVESNRKVVETRYTLLPYLYTLFYRAHIMGGTVVRSMAHEFPEDSQCWSLDEQFLWGKYLLIAPVIYENHVQKEIYFSGLNSNERWYNYYTGEEMYQTADGSSFVTVPAPLNHLPLYLRGGAIIPHQKHALNTQKSRLLPMYLKIALDKQQNAKGSYLFNVT</sequence>
<organism evidence="14 16">
    <name type="scientific">Didymodactylos carnosus</name>
    <dbReference type="NCBI Taxonomy" id="1234261"/>
    <lineage>
        <taxon>Eukaryota</taxon>
        <taxon>Metazoa</taxon>
        <taxon>Spiralia</taxon>
        <taxon>Gnathifera</taxon>
        <taxon>Rotifera</taxon>
        <taxon>Eurotatoria</taxon>
        <taxon>Bdelloidea</taxon>
        <taxon>Philodinida</taxon>
        <taxon>Philodinidae</taxon>
        <taxon>Didymodactylos</taxon>
    </lineage>
</organism>
<feature type="domain" description="Glycoside hydrolase family 31 N-terminal" evidence="12">
    <location>
        <begin position="93"/>
        <end position="251"/>
    </location>
</feature>
<dbReference type="Gene3D" id="2.60.40.1760">
    <property type="entry name" value="glycosyl hydrolase (family 31)"/>
    <property type="match status" value="1"/>
</dbReference>
<reference evidence="14" key="1">
    <citation type="submission" date="2021-02" db="EMBL/GenBank/DDBJ databases">
        <authorList>
            <person name="Nowell W R."/>
        </authorList>
    </citation>
    <scope>NUCLEOTIDE SEQUENCE</scope>
</reference>
<evidence type="ECO:0000259" key="13">
    <source>
        <dbReference type="Pfam" id="PF21365"/>
    </source>
</evidence>
<dbReference type="Gene3D" id="2.60.40.1180">
    <property type="entry name" value="Golgi alpha-mannosidase II"/>
    <property type="match status" value="2"/>
</dbReference>
<evidence type="ECO:0000256" key="4">
    <source>
        <dbReference type="ARBA" id="ARBA00023136"/>
    </source>
</evidence>
<dbReference type="InterPro" id="IPR048395">
    <property type="entry name" value="Glyco_hydro_31_C"/>
</dbReference>
<feature type="domain" description="P-type" evidence="10">
    <location>
        <begin position="15"/>
        <end position="39"/>
    </location>
</feature>
<keyword evidence="4" id="KW-0472">Membrane</keyword>
<gene>
    <name evidence="14" type="ORF">GPM918_LOCUS30928</name>
    <name evidence="15" type="ORF">SRO942_LOCUS31555</name>
</gene>
<dbReference type="Pfam" id="PF21365">
    <property type="entry name" value="Glyco_hydro_31_3rd"/>
    <property type="match status" value="1"/>
</dbReference>
<dbReference type="InterPro" id="IPR025887">
    <property type="entry name" value="Glyco_hydro_31_N_dom"/>
</dbReference>
<dbReference type="SUPFAM" id="SSF51011">
    <property type="entry name" value="Glycosyl hydrolase domain"/>
    <property type="match status" value="1"/>
</dbReference>
<dbReference type="InterPro" id="IPR000322">
    <property type="entry name" value="Glyco_hydro_31_TIM"/>
</dbReference>
<evidence type="ECO:0000256" key="8">
    <source>
        <dbReference type="ARBA" id="ARBA00041343"/>
    </source>
</evidence>
<dbReference type="Proteomes" id="UP000681722">
    <property type="component" value="Unassembled WGS sequence"/>
</dbReference>
<dbReference type="Proteomes" id="UP000663829">
    <property type="component" value="Unassembled WGS sequence"/>
</dbReference>
<keyword evidence="6" id="KW-0325">Glycoprotein</keyword>
<dbReference type="PANTHER" id="PTHR22762:SF133">
    <property type="entry name" value="P-TYPE DOMAIN-CONTAINING PROTEIN"/>
    <property type="match status" value="1"/>
</dbReference>
<keyword evidence="3 9" id="KW-0378">Hydrolase</keyword>
<proteinExistence type="inferred from homology"/>
<dbReference type="CDD" id="cd14752">
    <property type="entry name" value="GH31_N"/>
    <property type="match status" value="1"/>
</dbReference>
<evidence type="ECO:0000259" key="12">
    <source>
        <dbReference type="Pfam" id="PF13802"/>
    </source>
</evidence>
<dbReference type="InterPro" id="IPR000519">
    <property type="entry name" value="P_trefoil_dom"/>
</dbReference>
<dbReference type="InterPro" id="IPR013780">
    <property type="entry name" value="Glyco_hydro_b"/>
</dbReference>
<dbReference type="SUPFAM" id="SSF74650">
    <property type="entry name" value="Galactose mutarotase-like"/>
    <property type="match status" value="1"/>
</dbReference>
<dbReference type="InterPro" id="IPR030458">
    <property type="entry name" value="Glyco_hydro_31_AS"/>
</dbReference>
<evidence type="ECO:0000256" key="6">
    <source>
        <dbReference type="ARBA" id="ARBA00023180"/>
    </source>
</evidence>
<dbReference type="AlphaFoldDB" id="A0A815HAI7"/>
<evidence type="ECO:0000313" key="14">
    <source>
        <dbReference type="EMBL" id="CAF1351413.1"/>
    </source>
</evidence>
<evidence type="ECO:0000313" key="15">
    <source>
        <dbReference type="EMBL" id="CAF4221605.1"/>
    </source>
</evidence>
<dbReference type="GO" id="GO:0016020">
    <property type="term" value="C:membrane"/>
    <property type="evidence" value="ECO:0007669"/>
    <property type="project" value="UniProtKB-SubCell"/>
</dbReference>
<dbReference type="SUPFAM" id="SSF57492">
    <property type="entry name" value="Trefoil"/>
    <property type="match status" value="1"/>
</dbReference>